<proteinExistence type="predicted"/>
<keyword evidence="2" id="KW-0472">Membrane</keyword>
<evidence type="ECO:0000256" key="1">
    <source>
        <dbReference type="SAM" id="MobiDB-lite"/>
    </source>
</evidence>
<evidence type="ECO:0000313" key="3">
    <source>
        <dbReference type="EMBL" id="KAK2169136.1"/>
    </source>
</evidence>
<keyword evidence="2" id="KW-1133">Transmembrane helix</keyword>
<feature type="compositionally biased region" description="Low complexity" evidence="1">
    <location>
        <begin position="456"/>
        <end position="487"/>
    </location>
</feature>
<comment type="caution">
    <text evidence="3">The sequence shown here is derived from an EMBL/GenBank/DDBJ whole genome shotgun (WGS) entry which is preliminary data.</text>
</comment>
<keyword evidence="4" id="KW-1185">Reference proteome</keyword>
<feature type="compositionally biased region" description="Basic and acidic residues" evidence="1">
    <location>
        <begin position="431"/>
        <end position="444"/>
    </location>
</feature>
<organism evidence="3 4">
    <name type="scientific">Paralvinella palmiformis</name>
    <dbReference type="NCBI Taxonomy" id="53620"/>
    <lineage>
        <taxon>Eukaryota</taxon>
        <taxon>Metazoa</taxon>
        <taxon>Spiralia</taxon>
        <taxon>Lophotrochozoa</taxon>
        <taxon>Annelida</taxon>
        <taxon>Polychaeta</taxon>
        <taxon>Sedentaria</taxon>
        <taxon>Canalipalpata</taxon>
        <taxon>Terebellida</taxon>
        <taxon>Terebelliformia</taxon>
        <taxon>Alvinellidae</taxon>
        <taxon>Paralvinella</taxon>
    </lineage>
</organism>
<sequence length="626" mass="68878">MDFAAESVWMANTALYLSVTSLPLLLALPLNYKATVSNTDLPTFDKNITMAEMTGDGQDMLVAVNGTTLSKQSLIDNTLDNKTHHISLFSTWEIEPSWQPKAITTNGEDAKIMVLPLGFLLAFLIGLAIKATHWWNEDIRYADGLMINVYNPYKTHRRVLMKIYSTEQPKSESPCRGDNMPTRAPIKVLPGNPSQRYLLDDLPADDDVFADNMRSLILAGGVSLGSYSKIRAPSFGNRSPTESMCSRCRQLEAMGSQLNVNDKDTNSRYYDEHILELCKLATVSSSLAMRRLQRQCSVASTRSASTVNGEPSREGAPLFISKRNRSCGKLCRQGTSTERNRYVGRKAFVDASRKSTSIKKTPHQKRLNSLTQRTASESQLGLFNGCDNSRTHLCDENDLLGIDALLKNSIQLNLDILHSLNASRSKAKLVRTYDKTSTDGRRSNELGSDPTSPNRTSRGSSSYLSSSDITSSNTTSTRTSATALVSSHSSAGSLCTNSSRRHSKKHSPHPYERHNLQRENNSKAFSVPSLKLSNKGASSTLQNEKSGIVFTIGSQNISTTENGCNIRRSMSSSVDGEWSSSGHQNMVVCRSVSLNSTLDCKQVSVGVVDEIKPSAESVRLRDYLIV</sequence>
<feature type="compositionally biased region" description="Polar residues" evidence="1">
    <location>
        <begin position="488"/>
        <end position="497"/>
    </location>
</feature>
<feature type="transmembrane region" description="Helical" evidence="2">
    <location>
        <begin position="14"/>
        <end position="32"/>
    </location>
</feature>
<gene>
    <name evidence="3" type="ORF">LSH36_12g19030</name>
</gene>
<name>A0AAD9NI33_9ANNE</name>
<accession>A0AAD9NI33</accession>
<feature type="compositionally biased region" description="Basic residues" evidence="1">
    <location>
        <begin position="499"/>
        <end position="508"/>
    </location>
</feature>
<protein>
    <submittedName>
        <fullName evidence="3">Uncharacterized protein</fullName>
    </submittedName>
</protein>
<feature type="compositionally biased region" description="Polar residues" evidence="1">
    <location>
        <begin position="445"/>
        <end position="455"/>
    </location>
</feature>
<feature type="compositionally biased region" description="Basic and acidic residues" evidence="1">
    <location>
        <begin position="509"/>
        <end position="521"/>
    </location>
</feature>
<evidence type="ECO:0000256" key="2">
    <source>
        <dbReference type="SAM" id="Phobius"/>
    </source>
</evidence>
<feature type="region of interest" description="Disordered" evidence="1">
    <location>
        <begin position="427"/>
        <end position="521"/>
    </location>
</feature>
<feature type="transmembrane region" description="Helical" evidence="2">
    <location>
        <begin position="112"/>
        <end position="135"/>
    </location>
</feature>
<evidence type="ECO:0000313" key="4">
    <source>
        <dbReference type="Proteomes" id="UP001208570"/>
    </source>
</evidence>
<reference evidence="3" key="1">
    <citation type="journal article" date="2023" name="Mol. Biol. Evol.">
        <title>Third-Generation Sequencing Reveals the Adaptive Role of the Epigenome in Three Deep-Sea Polychaetes.</title>
        <authorList>
            <person name="Perez M."/>
            <person name="Aroh O."/>
            <person name="Sun Y."/>
            <person name="Lan Y."/>
            <person name="Juniper S.K."/>
            <person name="Young C.R."/>
            <person name="Angers B."/>
            <person name="Qian P.Y."/>
        </authorList>
    </citation>
    <scope>NUCLEOTIDE SEQUENCE</scope>
    <source>
        <strain evidence="3">P08H-3</strain>
    </source>
</reference>
<dbReference type="AlphaFoldDB" id="A0AAD9NI33"/>
<keyword evidence="2" id="KW-0812">Transmembrane</keyword>
<dbReference type="EMBL" id="JAODUP010000012">
    <property type="protein sequence ID" value="KAK2169136.1"/>
    <property type="molecule type" value="Genomic_DNA"/>
</dbReference>
<dbReference type="Proteomes" id="UP001208570">
    <property type="component" value="Unassembled WGS sequence"/>
</dbReference>